<protein>
    <submittedName>
        <fullName evidence="1">Uncharacterized protein</fullName>
    </submittedName>
</protein>
<proteinExistence type="predicted"/>
<name>A0A7K1LAX4_9ACTN</name>
<dbReference type="RefSeq" id="WP_156220642.1">
    <property type="nucleotide sequence ID" value="NZ_WOFH01000014.1"/>
</dbReference>
<keyword evidence="2" id="KW-1185">Reference proteome</keyword>
<accession>A0A7K1LAX4</accession>
<dbReference type="Proteomes" id="UP000432015">
    <property type="component" value="Unassembled WGS sequence"/>
</dbReference>
<comment type="caution">
    <text evidence="1">The sequence shown here is derived from an EMBL/GenBank/DDBJ whole genome shotgun (WGS) entry which is preliminary data.</text>
</comment>
<dbReference type="EMBL" id="WOFH01000014">
    <property type="protein sequence ID" value="MUN41473.1"/>
    <property type="molecule type" value="Genomic_DNA"/>
</dbReference>
<organism evidence="1 2">
    <name type="scientific">Actinomadura litoris</name>
    <dbReference type="NCBI Taxonomy" id="2678616"/>
    <lineage>
        <taxon>Bacteria</taxon>
        <taxon>Bacillati</taxon>
        <taxon>Actinomycetota</taxon>
        <taxon>Actinomycetes</taxon>
        <taxon>Streptosporangiales</taxon>
        <taxon>Thermomonosporaceae</taxon>
        <taxon>Actinomadura</taxon>
    </lineage>
</organism>
<evidence type="ECO:0000313" key="1">
    <source>
        <dbReference type="EMBL" id="MUN41473.1"/>
    </source>
</evidence>
<dbReference type="AlphaFoldDB" id="A0A7K1LAX4"/>
<sequence length="105" mass="11624">MPDLPNPPGGHTVRPRCGVPCLAHGHHNCDRSPGHYDMHRDVQQKGDHTCEWETPGPKDVPTLLAEVMHLRARRDELTSLLNDPDRLAVHLAETRAVLSKDGGES</sequence>
<gene>
    <name evidence="1" type="ORF">GNZ18_33500</name>
</gene>
<reference evidence="1 2" key="1">
    <citation type="submission" date="2019-11" db="EMBL/GenBank/DDBJ databases">
        <authorList>
            <person name="Cao P."/>
        </authorList>
    </citation>
    <scope>NUCLEOTIDE SEQUENCE [LARGE SCALE GENOMIC DNA]</scope>
    <source>
        <strain evidence="1 2">NEAU-AAG5</strain>
    </source>
</reference>
<evidence type="ECO:0000313" key="2">
    <source>
        <dbReference type="Proteomes" id="UP000432015"/>
    </source>
</evidence>